<proteinExistence type="predicted"/>
<organism evidence="2 3">
    <name type="scientific">Calocera viscosa (strain TUFC12733)</name>
    <dbReference type="NCBI Taxonomy" id="1330018"/>
    <lineage>
        <taxon>Eukaryota</taxon>
        <taxon>Fungi</taxon>
        <taxon>Dikarya</taxon>
        <taxon>Basidiomycota</taxon>
        <taxon>Agaricomycotina</taxon>
        <taxon>Dacrymycetes</taxon>
        <taxon>Dacrymycetales</taxon>
        <taxon>Dacrymycetaceae</taxon>
        <taxon>Calocera</taxon>
    </lineage>
</organism>
<reference evidence="2 3" key="1">
    <citation type="journal article" date="2016" name="Mol. Biol. Evol.">
        <title>Comparative Genomics of Early-Diverging Mushroom-Forming Fungi Provides Insights into the Origins of Lignocellulose Decay Capabilities.</title>
        <authorList>
            <person name="Nagy L.G."/>
            <person name="Riley R."/>
            <person name="Tritt A."/>
            <person name="Adam C."/>
            <person name="Daum C."/>
            <person name="Floudas D."/>
            <person name="Sun H."/>
            <person name="Yadav J.S."/>
            <person name="Pangilinan J."/>
            <person name="Larsson K.H."/>
            <person name="Matsuura K."/>
            <person name="Barry K."/>
            <person name="Labutti K."/>
            <person name="Kuo R."/>
            <person name="Ohm R.A."/>
            <person name="Bhattacharya S.S."/>
            <person name="Shirouzu T."/>
            <person name="Yoshinaga Y."/>
            <person name="Martin F.M."/>
            <person name="Grigoriev I.V."/>
            <person name="Hibbett D.S."/>
        </authorList>
    </citation>
    <scope>NUCLEOTIDE SEQUENCE [LARGE SCALE GENOMIC DNA]</scope>
    <source>
        <strain evidence="2 3">TUFC12733</strain>
    </source>
</reference>
<feature type="compositionally biased region" description="Pro residues" evidence="1">
    <location>
        <begin position="366"/>
        <end position="376"/>
    </location>
</feature>
<feature type="region of interest" description="Disordered" evidence="1">
    <location>
        <begin position="619"/>
        <end position="666"/>
    </location>
</feature>
<feature type="region of interest" description="Disordered" evidence="1">
    <location>
        <begin position="345"/>
        <end position="415"/>
    </location>
</feature>
<name>A0A167KDQ4_CALVF</name>
<keyword evidence="3" id="KW-1185">Reference proteome</keyword>
<feature type="compositionally biased region" description="Basic and acidic residues" evidence="1">
    <location>
        <begin position="382"/>
        <end position="397"/>
    </location>
</feature>
<gene>
    <name evidence="2" type="ORF">CALVIDRAFT_205331</name>
</gene>
<feature type="compositionally biased region" description="Polar residues" evidence="1">
    <location>
        <begin position="531"/>
        <end position="542"/>
    </location>
</feature>
<evidence type="ECO:0000313" key="2">
    <source>
        <dbReference type="EMBL" id="KZO94538.1"/>
    </source>
</evidence>
<feature type="region of interest" description="Disordered" evidence="1">
    <location>
        <begin position="273"/>
        <end position="294"/>
    </location>
</feature>
<evidence type="ECO:0000256" key="1">
    <source>
        <dbReference type="SAM" id="MobiDB-lite"/>
    </source>
</evidence>
<feature type="compositionally biased region" description="Polar residues" evidence="1">
    <location>
        <begin position="624"/>
        <end position="659"/>
    </location>
</feature>
<evidence type="ECO:0000313" key="3">
    <source>
        <dbReference type="Proteomes" id="UP000076738"/>
    </source>
</evidence>
<feature type="region of interest" description="Disordered" evidence="1">
    <location>
        <begin position="1"/>
        <end position="33"/>
    </location>
</feature>
<accession>A0A167KDQ4</accession>
<dbReference type="AlphaFoldDB" id="A0A167KDQ4"/>
<protein>
    <submittedName>
        <fullName evidence="2">Uncharacterized protein</fullName>
    </submittedName>
</protein>
<feature type="region of interest" description="Disordered" evidence="1">
    <location>
        <begin position="501"/>
        <end position="565"/>
    </location>
</feature>
<feature type="compositionally biased region" description="Basic and acidic residues" evidence="1">
    <location>
        <begin position="592"/>
        <end position="607"/>
    </location>
</feature>
<dbReference type="EMBL" id="KV417294">
    <property type="protein sequence ID" value="KZO94538.1"/>
    <property type="molecule type" value="Genomic_DNA"/>
</dbReference>
<sequence length="666" mass="74263">MPPPSSSPATPWSIWRTTEPEDRSFTLPHERRHPTQILELSQLLNEVQERTDRVQSSLQRARAPDDVPVIRVEPPRMTQDRGSSRDMPAPLPIFARENSLGLEMEIAPDTANSPRPSNIIAPAPPRSVTPVAGELMVTTELGMTRERMVEALNALHRDRLELRERIITARLAGLTTSHLEEAARQLRSASHGLRGGIAAEARARQIAPNRSGSAALLASRPVAHRRNTSDERGQAEFVRLMSETEPLLAEHRRTGAAIRQLVGERTVDVTQDPLTSVVNPGPSIGPLTRQDAERVARDAARDAARAEDFLRAYRLEAPAQFGRERITGADAGRDSVLRRRMPAYLRSSVDGESNPRPHDPSRANSPSPPPVPPRPSPSSRYDPVRDTDRDVHMESARPRMRAVPLTPMGVDYPLYNGRNVATFRQQVRSRERPSSSFSAVSSLQNTVATQASSATDPHLERLSARNAVLQEELRSRTAALEASTQERDRAYIRSRLRRWDDNMSSSRPGERPPSLFSSTLVTDDDMDISSDTEGLATATSTAPGRRSRLAPPRLEAGRDVQSGAEQLRENLRQRREQRRNEHVLRQRTVHRYRPETSEDSEARDRRMRAYESSWTNILAERQARQGQPTPTSQPRATTSQTNLATPTSGTSRPTINVPPSRNDRAS</sequence>
<feature type="region of interest" description="Disordered" evidence="1">
    <location>
        <begin position="588"/>
        <end position="607"/>
    </location>
</feature>
<dbReference type="Proteomes" id="UP000076738">
    <property type="component" value="Unassembled WGS sequence"/>
</dbReference>